<dbReference type="GO" id="GO:0003723">
    <property type="term" value="F:RNA binding"/>
    <property type="evidence" value="ECO:0007669"/>
    <property type="project" value="UniProtKB-KW"/>
</dbReference>
<evidence type="ECO:0000259" key="10">
    <source>
        <dbReference type="Pfam" id="PF17405"/>
    </source>
</evidence>
<dbReference type="PANTHER" id="PTHR17972:SF0">
    <property type="entry name" value="NUCLEOLAR PROTEIN 6"/>
    <property type="match status" value="1"/>
</dbReference>
<feature type="compositionally biased region" description="Low complexity" evidence="6">
    <location>
        <begin position="25"/>
        <end position="34"/>
    </location>
</feature>
<gene>
    <name evidence="13" type="ORF">M231_03297</name>
</gene>
<dbReference type="Pfam" id="PF17406">
    <property type="entry name" value="Nrap_D5"/>
    <property type="match status" value="1"/>
</dbReference>
<evidence type="ECO:0000256" key="1">
    <source>
        <dbReference type="ARBA" id="ARBA00004604"/>
    </source>
</evidence>
<keyword evidence="5" id="KW-0698">rRNA processing</keyword>
<dbReference type="InterPro" id="IPR005554">
    <property type="entry name" value="NOL6/Upt22"/>
</dbReference>
<dbReference type="Proteomes" id="UP000289152">
    <property type="component" value="Unassembled WGS sequence"/>
</dbReference>
<feature type="region of interest" description="Disordered" evidence="6">
    <location>
        <begin position="1"/>
        <end position="51"/>
    </location>
</feature>
<feature type="domain" description="Nrap protein" evidence="11">
    <location>
        <begin position="842"/>
        <end position="1011"/>
    </location>
</feature>
<evidence type="ECO:0000256" key="6">
    <source>
        <dbReference type="SAM" id="MobiDB-lite"/>
    </source>
</evidence>
<dbReference type="Pfam" id="PF17403">
    <property type="entry name" value="Nrap_D2"/>
    <property type="match status" value="1"/>
</dbReference>
<dbReference type="GO" id="GO:0006364">
    <property type="term" value="P:rRNA processing"/>
    <property type="evidence" value="ECO:0007669"/>
    <property type="project" value="UniProtKB-KW"/>
</dbReference>
<dbReference type="GO" id="GO:0034456">
    <property type="term" value="C:UTP-C complex"/>
    <property type="evidence" value="ECO:0007669"/>
    <property type="project" value="TreeGrafter"/>
</dbReference>
<evidence type="ECO:0000259" key="9">
    <source>
        <dbReference type="Pfam" id="PF17404"/>
    </source>
</evidence>
<evidence type="ECO:0000259" key="7">
    <source>
        <dbReference type="Pfam" id="PF03813"/>
    </source>
</evidence>
<dbReference type="InterPro" id="IPR035368">
    <property type="entry name" value="Nrap_D3"/>
</dbReference>
<feature type="domain" description="Nrap protein" evidence="12">
    <location>
        <begin position="1013"/>
        <end position="1149"/>
    </location>
</feature>
<comment type="subcellular location">
    <subcellularLocation>
        <location evidence="1 5">Nucleus</location>
        <location evidence="1 5">Nucleolus</location>
    </subcellularLocation>
</comment>
<comment type="similarity">
    <text evidence="2 5">Belongs to the NRAP family.</text>
</comment>
<keyword evidence="5" id="KW-0687">Ribonucleoprotein</keyword>
<feature type="domain" description="Nrap protein" evidence="7">
    <location>
        <begin position="158"/>
        <end position="297"/>
    </location>
</feature>
<reference evidence="13 14" key="1">
    <citation type="submission" date="2016-06" db="EMBL/GenBank/DDBJ databases">
        <title>Evolution of pathogenesis and genome organization in the Tremellales.</title>
        <authorList>
            <person name="Cuomo C."/>
            <person name="Litvintseva A."/>
            <person name="Heitman J."/>
            <person name="Chen Y."/>
            <person name="Sun S."/>
            <person name="Springer D."/>
            <person name="Dromer F."/>
            <person name="Young S."/>
            <person name="Zeng Q."/>
            <person name="Chapman S."/>
            <person name="Gujja S."/>
            <person name="Saif S."/>
            <person name="Birren B."/>
        </authorList>
    </citation>
    <scope>NUCLEOTIDE SEQUENCE [LARGE SCALE GENOMIC DNA]</scope>
    <source>
        <strain evidence="13 14">ATCC 28783</strain>
    </source>
</reference>
<feature type="domain" description="Nrap protein" evidence="10">
    <location>
        <begin position="636"/>
        <end position="840"/>
    </location>
</feature>
<dbReference type="AlphaFoldDB" id="A0A4Q1BNM6"/>
<dbReference type="GO" id="GO:0032545">
    <property type="term" value="C:CURI complex"/>
    <property type="evidence" value="ECO:0007669"/>
    <property type="project" value="TreeGrafter"/>
</dbReference>
<evidence type="ECO:0000313" key="13">
    <source>
        <dbReference type="EMBL" id="RXK39464.1"/>
    </source>
</evidence>
<dbReference type="Pfam" id="PF17405">
    <property type="entry name" value="Nrap_D4"/>
    <property type="match status" value="1"/>
</dbReference>
<keyword evidence="14" id="KW-1185">Reference proteome</keyword>
<organism evidence="13 14">
    <name type="scientific">Tremella mesenterica</name>
    <name type="common">Jelly fungus</name>
    <dbReference type="NCBI Taxonomy" id="5217"/>
    <lineage>
        <taxon>Eukaryota</taxon>
        <taxon>Fungi</taxon>
        <taxon>Dikarya</taxon>
        <taxon>Basidiomycota</taxon>
        <taxon>Agaricomycotina</taxon>
        <taxon>Tremellomycetes</taxon>
        <taxon>Tremellales</taxon>
        <taxon>Tremellaceae</taxon>
        <taxon>Tremella</taxon>
    </lineage>
</organism>
<evidence type="ECO:0000259" key="8">
    <source>
        <dbReference type="Pfam" id="PF17403"/>
    </source>
</evidence>
<evidence type="ECO:0000256" key="5">
    <source>
        <dbReference type="RuleBase" id="RU364032"/>
    </source>
</evidence>
<dbReference type="InterPro" id="IPR035082">
    <property type="entry name" value="Nrap_D1"/>
</dbReference>
<comment type="caution">
    <text evidence="13">The sequence shown here is derived from an EMBL/GenBank/DDBJ whole genome shotgun (WGS) entry which is preliminary data.</text>
</comment>
<dbReference type="InterPro" id="IPR035369">
    <property type="entry name" value="Nrap_D4"/>
</dbReference>
<evidence type="ECO:0000256" key="4">
    <source>
        <dbReference type="ARBA" id="ARBA00023242"/>
    </source>
</evidence>
<dbReference type="InterPro" id="IPR035371">
    <property type="entry name" value="Nrap_D6"/>
</dbReference>
<evidence type="ECO:0000259" key="11">
    <source>
        <dbReference type="Pfam" id="PF17406"/>
    </source>
</evidence>
<dbReference type="GO" id="GO:0032040">
    <property type="term" value="C:small-subunit processome"/>
    <property type="evidence" value="ECO:0007669"/>
    <property type="project" value="TreeGrafter"/>
</dbReference>
<dbReference type="FunCoup" id="A0A4Q1BNM6">
    <property type="interactions" value="597"/>
</dbReference>
<dbReference type="Gene3D" id="3.30.70.3030">
    <property type="match status" value="1"/>
</dbReference>
<dbReference type="InParanoid" id="A0A4Q1BNM6"/>
<keyword evidence="4 5" id="KW-0539">Nucleus</keyword>
<dbReference type="Pfam" id="PF17404">
    <property type="entry name" value="Nrap_D3"/>
    <property type="match status" value="1"/>
</dbReference>
<dbReference type="GO" id="GO:0006409">
    <property type="term" value="P:tRNA export from nucleus"/>
    <property type="evidence" value="ECO:0007669"/>
    <property type="project" value="TreeGrafter"/>
</dbReference>
<protein>
    <recommendedName>
        <fullName evidence="5">U3 small nucleolar RNA-associated protein 22</fullName>
    </recommendedName>
</protein>
<dbReference type="VEuPathDB" id="FungiDB:TREMEDRAFT_27426"/>
<evidence type="ECO:0000256" key="2">
    <source>
        <dbReference type="ARBA" id="ARBA00006674"/>
    </source>
</evidence>
<keyword evidence="3 5" id="KW-0694">RNA-binding</keyword>
<feature type="compositionally biased region" description="Polar residues" evidence="6">
    <location>
        <begin position="41"/>
        <end position="51"/>
    </location>
</feature>
<dbReference type="Pfam" id="PF03813">
    <property type="entry name" value="Nrap"/>
    <property type="match status" value="1"/>
</dbReference>
<feature type="domain" description="Nrap protein" evidence="9">
    <location>
        <begin position="462"/>
        <end position="603"/>
    </location>
</feature>
<proteinExistence type="inferred from homology"/>
<feature type="domain" description="Nrap protein" evidence="8">
    <location>
        <begin position="311"/>
        <end position="456"/>
    </location>
</feature>
<evidence type="ECO:0000259" key="12">
    <source>
        <dbReference type="Pfam" id="PF17407"/>
    </source>
</evidence>
<dbReference type="PANTHER" id="PTHR17972">
    <property type="entry name" value="NUCLEOLAR RNA-ASSOCIATED PROTEIN"/>
    <property type="match status" value="1"/>
</dbReference>
<dbReference type="InterPro" id="IPR035367">
    <property type="entry name" value="Nrap_D2"/>
</dbReference>
<dbReference type="Gene3D" id="1.10.1410.10">
    <property type="match status" value="1"/>
</dbReference>
<dbReference type="InterPro" id="IPR035370">
    <property type="entry name" value="Nrap_D5"/>
</dbReference>
<name>A0A4Q1BNM6_TREME</name>
<dbReference type="Pfam" id="PF17407">
    <property type="entry name" value="Nrap_D6"/>
    <property type="match status" value="1"/>
</dbReference>
<keyword evidence="5" id="KW-0690">Ribosome biogenesis</keyword>
<evidence type="ECO:0000256" key="3">
    <source>
        <dbReference type="ARBA" id="ARBA00022884"/>
    </source>
</evidence>
<dbReference type="STRING" id="5217.A0A4Q1BNM6"/>
<dbReference type="OrthoDB" id="10251401at2759"/>
<dbReference type="EMBL" id="SDIL01000031">
    <property type="protein sequence ID" value="RXK39464.1"/>
    <property type="molecule type" value="Genomic_DNA"/>
</dbReference>
<accession>A0A4Q1BNM6</accession>
<sequence>MDDSDDGSDYDAIISEEGSASSVHPAKPSQSSKAPPGPSHPRTQISTPQSILPSDNTFSLQLSALISSTILPQTQSLKSLLSKIHDIILSLPSLPVVSPERAIRRLGKMTMPPVAPDEFVAKDVKWGLGWETPVEILLGGSWSVCGGYKTAKGEMGDVDLVLIMPESLFTPKDRLDYRYLHKRVHYLVVIAKELSRLCSIESPLMGGKLSWGYASGDHRRPTVQLSVGKEQGLKYTTTINIHAGVPSTLFPPHTLSPTKCLLRHPSLLENPTTSYSTSIALDTLHKSHLLHLHRLSQHLPEGTLASFLAAWRIWARRRGISREKGGSGWFAGVLLGWIVNGGEIGGQGGQREKTRKYKGLGKGLHHWEALRAAWEFIASTDFEKTPVFCATEVESSIPQADFLKAFNGPIFVDPTGMVNVFSGWEKGQLDLLRHYARETLGVLEDGTDSFDEVFLSDRKMGMAKFDEFIRVDVTGFTLETTLAEQCSHPDTLDLYSYSVAAILRRGLTDRARLVYVAPSSDTTLDVGLTYNPTSATRVLDVGPPSTDEAACQSFRQLWGSKAELRRFKDGSISESVMWEISRPEEAALIPFRAISHLLNTHFHLSQTNITPLSSNPEWLSIVQIPNSAREVVSLEGSEKLGFRPILDGYDILYKSLKSIDTELPLSILHVTPTSELLRYSSTFVPHPIDVARHGHSPDRVKYIPLADVVMQFESSPRWPEDLAAVQKVKLAMFEKLARILQSSIPRSRLNVAFEPDCSDIEDYASLEILLPQGVAFRIHIFHDKEKFLLERALEPPKPIHMLGTQLPQPPRKLVIPALEKHLIRFHYKSEHHQAFAPLHHRFPSFSSSTRLLRRWLSSHLLSPHIPSETVELLMASVYLDPSSLGTPASSTKGFINALIKLGEWDWRKEPLFVPLSTEIHSTDRDGRVKFPEELKKEALENFTQLRNRDEEVHLGAWVIVTSMDIEGMRWTKERPGRVVAGRIGVLARAALDELRIAEEKRVLNVKNLFTTPLDQYDFLIHLKPSLVPTYAQAVRCEEEQWETSSSKFRNAPVIQGVYGSELRLGFDPMSEFVKDIQRLYGDTLLVFHDPHGGTVIACVWNPIKEQPRSLKPLLGYSTKPIVSSTLVTINKEAIIAEISRLGQGLIERIERPRR</sequence>
<evidence type="ECO:0000313" key="14">
    <source>
        <dbReference type="Proteomes" id="UP000289152"/>
    </source>
</evidence>